<dbReference type="EMBL" id="SSSM01000005">
    <property type="protein sequence ID" value="THG30026.1"/>
    <property type="molecule type" value="Genomic_DNA"/>
</dbReference>
<proteinExistence type="predicted"/>
<dbReference type="GO" id="GO:0071949">
    <property type="term" value="F:FAD binding"/>
    <property type="evidence" value="ECO:0007669"/>
    <property type="project" value="InterPro"/>
</dbReference>
<dbReference type="PROSITE" id="PS50925">
    <property type="entry name" value="BLUF"/>
    <property type="match status" value="1"/>
</dbReference>
<dbReference type="SUPFAM" id="SSF54975">
    <property type="entry name" value="Acylphosphatase/BLUF domain-like"/>
    <property type="match status" value="1"/>
</dbReference>
<dbReference type="OrthoDB" id="196105at2"/>
<dbReference type="RefSeq" id="WP_136428373.1">
    <property type="nucleotide sequence ID" value="NZ_SSSM01000005.1"/>
</dbReference>
<dbReference type="InterPro" id="IPR007024">
    <property type="entry name" value="BLUF_domain"/>
</dbReference>
<accession>A0A4S4FLD9</accession>
<dbReference type="Proteomes" id="UP000309133">
    <property type="component" value="Unassembled WGS sequence"/>
</dbReference>
<comment type="caution">
    <text evidence="2">The sequence shown here is derived from an EMBL/GenBank/DDBJ whole genome shotgun (WGS) entry which is preliminary data.</text>
</comment>
<dbReference type="GO" id="GO:0009882">
    <property type="term" value="F:blue light photoreceptor activity"/>
    <property type="evidence" value="ECO:0007669"/>
    <property type="project" value="InterPro"/>
</dbReference>
<gene>
    <name evidence="2" type="ORF">E6C64_15420</name>
</gene>
<dbReference type="Gene3D" id="3.30.70.100">
    <property type="match status" value="1"/>
</dbReference>
<organism evidence="2 3">
    <name type="scientific">Naasia lichenicola</name>
    <dbReference type="NCBI Taxonomy" id="2565933"/>
    <lineage>
        <taxon>Bacteria</taxon>
        <taxon>Bacillati</taxon>
        <taxon>Actinomycetota</taxon>
        <taxon>Actinomycetes</taxon>
        <taxon>Micrococcales</taxon>
        <taxon>Microbacteriaceae</taxon>
        <taxon>Naasia</taxon>
    </lineage>
</organism>
<protein>
    <submittedName>
        <fullName evidence="2">BLUF domain-containing protein</fullName>
    </submittedName>
</protein>
<dbReference type="SMART" id="SM01034">
    <property type="entry name" value="BLUF"/>
    <property type="match status" value="1"/>
</dbReference>
<dbReference type="InterPro" id="IPR036046">
    <property type="entry name" value="Acylphosphatase-like_dom_sf"/>
</dbReference>
<evidence type="ECO:0000313" key="3">
    <source>
        <dbReference type="Proteomes" id="UP000309133"/>
    </source>
</evidence>
<evidence type="ECO:0000313" key="2">
    <source>
        <dbReference type="EMBL" id="THG30026.1"/>
    </source>
</evidence>
<evidence type="ECO:0000259" key="1">
    <source>
        <dbReference type="PROSITE" id="PS50925"/>
    </source>
</evidence>
<dbReference type="Pfam" id="PF04940">
    <property type="entry name" value="BLUF"/>
    <property type="match status" value="1"/>
</dbReference>
<name>A0A4S4FLD9_9MICO</name>
<sequence length="141" mass="15981">MGLYSIVYVSTATVPFWDEEVAELLEKSRSKNDGLGLTGMLLFKGGQFMQVLEGPESAVRSLIATISKDPRHEDVRTLWEEPIEQRQFPAWTMGYRGLTDQAIQAIPGYSDFFDATPGASSVWATESRSRWLLDWFRTNRA</sequence>
<feature type="domain" description="BLUF" evidence="1">
    <location>
        <begin position="3"/>
        <end position="94"/>
    </location>
</feature>
<reference evidence="2 3" key="1">
    <citation type="submission" date="2019-04" db="EMBL/GenBank/DDBJ databases">
        <authorList>
            <person name="Jiang L."/>
        </authorList>
    </citation>
    <scope>NUCLEOTIDE SEQUENCE [LARGE SCALE GENOMIC DNA]</scope>
    <source>
        <strain evidence="2 3">YIM 131853</strain>
    </source>
</reference>
<dbReference type="AlphaFoldDB" id="A0A4S4FLD9"/>
<keyword evidence="3" id="KW-1185">Reference proteome</keyword>